<protein>
    <recommendedName>
        <fullName evidence="10">Trichothecene 3-O-acetyltransferase-like N-terminal domain-containing protein</fullName>
    </recommendedName>
</protein>
<evidence type="ECO:0000256" key="8">
    <source>
        <dbReference type="ARBA" id="ARBA00023315"/>
    </source>
</evidence>
<keyword evidence="5" id="KW-0560">Oxidoreductase</keyword>
<dbReference type="Gene3D" id="1.10.630.10">
    <property type="entry name" value="Cytochrome P450"/>
    <property type="match status" value="1"/>
</dbReference>
<evidence type="ECO:0000259" key="10">
    <source>
        <dbReference type="Pfam" id="PF22664"/>
    </source>
</evidence>
<dbReference type="PRINTS" id="PR00385">
    <property type="entry name" value="P450"/>
</dbReference>
<dbReference type="Proteomes" id="UP001194746">
    <property type="component" value="Unassembled WGS sequence"/>
</dbReference>
<comment type="caution">
    <text evidence="11">The sequence shown here is derived from an EMBL/GenBank/DDBJ whole genome shotgun (WGS) entry which is preliminary data.</text>
</comment>
<dbReference type="PROSITE" id="PS00086">
    <property type="entry name" value="CYTOCHROME_P450"/>
    <property type="match status" value="1"/>
</dbReference>
<name>A0AAD4GYG7_ASPNN</name>
<gene>
    <name evidence="11" type="ORF">FE257_004521</name>
</gene>
<dbReference type="Pfam" id="PF22664">
    <property type="entry name" value="TRI-like_N"/>
    <property type="match status" value="1"/>
</dbReference>
<keyword evidence="3" id="KW-0808">Transferase</keyword>
<evidence type="ECO:0000256" key="5">
    <source>
        <dbReference type="ARBA" id="ARBA00023002"/>
    </source>
</evidence>
<keyword evidence="7" id="KW-0503">Monooxygenase</keyword>
<keyword evidence="4 9" id="KW-0479">Metal-binding</keyword>
<keyword evidence="8" id="KW-0012">Acyltransferase</keyword>
<keyword evidence="6 9" id="KW-0408">Iron</keyword>
<dbReference type="PANTHER" id="PTHR24305:SF166">
    <property type="entry name" value="CYTOCHROME P450 12A4, MITOCHONDRIAL-RELATED"/>
    <property type="match status" value="1"/>
</dbReference>
<dbReference type="InterPro" id="IPR023213">
    <property type="entry name" value="CAT-like_dom_sf"/>
</dbReference>
<keyword evidence="12" id="KW-1185">Reference proteome</keyword>
<dbReference type="InterPro" id="IPR036396">
    <property type="entry name" value="Cyt_P450_sf"/>
</dbReference>
<evidence type="ECO:0000313" key="11">
    <source>
        <dbReference type="EMBL" id="KAF9894899.1"/>
    </source>
</evidence>
<dbReference type="AlphaFoldDB" id="A0AAD4GYG7"/>
<dbReference type="GO" id="GO:0016705">
    <property type="term" value="F:oxidoreductase activity, acting on paired donors, with incorporation or reduction of molecular oxygen"/>
    <property type="evidence" value="ECO:0007669"/>
    <property type="project" value="InterPro"/>
</dbReference>
<dbReference type="InterPro" id="IPR002401">
    <property type="entry name" value="Cyt_P450_E_grp-I"/>
</dbReference>
<dbReference type="EMBL" id="VCAU01000002">
    <property type="protein sequence ID" value="KAF9894899.1"/>
    <property type="molecule type" value="Genomic_DNA"/>
</dbReference>
<feature type="domain" description="Trichothecene 3-O-acetyltransferase-like N-terminal" evidence="10">
    <location>
        <begin position="20"/>
        <end position="155"/>
    </location>
</feature>
<evidence type="ECO:0000256" key="1">
    <source>
        <dbReference type="ARBA" id="ARBA00001971"/>
    </source>
</evidence>
<accession>A0AAD4GYG7</accession>
<organism evidence="11 12">
    <name type="scientific">Aspergillus nanangensis</name>
    <dbReference type="NCBI Taxonomy" id="2582783"/>
    <lineage>
        <taxon>Eukaryota</taxon>
        <taxon>Fungi</taxon>
        <taxon>Dikarya</taxon>
        <taxon>Ascomycota</taxon>
        <taxon>Pezizomycotina</taxon>
        <taxon>Eurotiomycetes</taxon>
        <taxon>Eurotiomycetidae</taxon>
        <taxon>Eurotiales</taxon>
        <taxon>Aspergillaceae</taxon>
        <taxon>Aspergillus</taxon>
        <taxon>Aspergillus subgen. Circumdati</taxon>
    </lineage>
</organism>
<dbReference type="GO" id="GO:0020037">
    <property type="term" value="F:heme binding"/>
    <property type="evidence" value="ECO:0007669"/>
    <property type="project" value="InterPro"/>
</dbReference>
<sequence length="1062" mass="118969">MEETRRTALSPMDNIMPRFYARLIFTFGCSAQQDPAKVCSFLQDGLTRASVDIPSIAGKVFQSSEDHVAKGALEVRINPNWVPKIHLQDLRDVIDYDDWVTEGLPQDELDPDRFFPAIDMPDLQKGAPVFIAQANFVAGGMLLAVGMFHSVIDGTSGMWLAKKWAEYTRQLQGIATDDHAALVISPQSADNQLLMNLWEAEGHEAVTLDDLTHGRKGAGDLSLWRLLGLDPVNPSPQPFSLDTLPDIHTPPPPVRSTIFYVSQKALAELKAAATADLSGENGISANDALMALLWRAIIRARFPNPETATLGEEEETTLDATFDGRANFSPDLPWTYLGSLIFISTARMTISELTSSDTPLVRIAREVRRASDAITTSRIHAAFGLAAALPDYNSLSFPFATFAGTEVCITSWIAWSLFDLDFGPMFRNSGRPDFLRPPRREFDPVCRRCVVLPLQRYGGCEILVSLVSDEISRLEADPEFSRFTSVMRDSLACGVGVLLLSTCLYQGYRWAQNLQAARRTGLPFTWSPIHELEIWAYFTNPILRWWCADGLLQERGWPRWARFLIKDWTYEDKGRAHKEYGEVFLVVSPAGMICYISDADTALAMCTRRKAFIKPPEKMKMLEPFGPSVVSTEGDLWRFHLRVTLPPFGESVHRTVWSETLRQSSLLTSAWVRSGSGSLKDDIYTLTVNVMSCVGFGCPTDWTDDSTALPQGHRLSLVRAIFGVVTNLPQILLLPTWLMKILSPLVYRAYTEFGRYMDELLAKEKAKMSSRAPSHLNSSEKGNLLTAVIAANNEQPSSADQHRVIKGPQGRTQLTDEEVKGNVFMFLLAGYDTTANTILFSSIVLAMYDDIQDEIIAEVRRITQEAEAAGRSELSYTEDLPKFRYLLAFMYEVMRVFPIVIPITRMAVQNEDLPVEGTKHTLPAGTLTIVNNTGVHYNDKYWPSPHVIEPRRWLTSSPNAYDPQAPTADQLHEIQQGKCPLPNHRRGTFMTFNEGPRACLGRRFAQIEFIAFFARLLRDHRLKLDDGIEPAEVERQIRLRAGGSPVTLVPPIDLRVRLCPNT</sequence>
<reference evidence="11" key="1">
    <citation type="journal article" date="2019" name="Beilstein J. Org. Chem.">
        <title>Nanangenines: drimane sesquiterpenoids as the dominant metabolite cohort of a novel Australian fungus, Aspergillus nanangensis.</title>
        <authorList>
            <person name="Lacey H.J."/>
            <person name="Gilchrist C.L.M."/>
            <person name="Crombie A."/>
            <person name="Kalaitzis J.A."/>
            <person name="Vuong D."/>
            <person name="Rutledge P.J."/>
            <person name="Turner P."/>
            <person name="Pitt J.I."/>
            <person name="Lacey E."/>
            <person name="Chooi Y.H."/>
            <person name="Piggott A.M."/>
        </authorList>
    </citation>
    <scope>NUCLEOTIDE SEQUENCE</scope>
    <source>
        <strain evidence="11">MST-FP2251</strain>
    </source>
</reference>
<evidence type="ECO:0000256" key="9">
    <source>
        <dbReference type="PIRSR" id="PIRSR602401-1"/>
    </source>
</evidence>
<evidence type="ECO:0000256" key="6">
    <source>
        <dbReference type="ARBA" id="ARBA00023004"/>
    </source>
</evidence>
<reference evidence="11" key="2">
    <citation type="submission" date="2020-02" db="EMBL/GenBank/DDBJ databases">
        <authorList>
            <person name="Gilchrist C.L.M."/>
            <person name="Chooi Y.-H."/>
        </authorList>
    </citation>
    <scope>NUCLEOTIDE SEQUENCE</scope>
    <source>
        <strain evidence="11">MST-FP2251</strain>
    </source>
</reference>
<dbReference type="GO" id="GO:0005506">
    <property type="term" value="F:iron ion binding"/>
    <property type="evidence" value="ECO:0007669"/>
    <property type="project" value="InterPro"/>
</dbReference>
<feature type="binding site" description="axial binding residue" evidence="9">
    <location>
        <position position="999"/>
    </location>
    <ligand>
        <name>heme</name>
        <dbReference type="ChEBI" id="CHEBI:30413"/>
    </ligand>
    <ligandPart>
        <name>Fe</name>
        <dbReference type="ChEBI" id="CHEBI:18248"/>
    </ligandPart>
</feature>
<evidence type="ECO:0000256" key="3">
    <source>
        <dbReference type="ARBA" id="ARBA00022679"/>
    </source>
</evidence>
<keyword evidence="9" id="KW-0349">Heme</keyword>
<dbReference type="GO" id="GO:0004497">
    <property type="term" value="F:monooxygenase activity"/>
    <property type="evidence" value="ECO:0007669"/>
    <property type="project" value="UniProtKB-KW"/>
</dbReference>
<dbReference type="Pfam" id="PF00067">
    <property type="entry name" value="p450"/>
    <property type="match status" value="1"/>
</dbReference>
<evidence type="ECO:0000256" key="7">
    <source>
        <dbReference type="ARBA" id="ARBA00023033"/>
    </source>
</evidence>
<comment type="cofactor">
    <cofactor evidence="1 9">
        <name>heme</name>
        <dbReference type="ChEBI" id="CHEBI:30413"/>
    </cofactor>
</comment>
<dbReference type="Pfam" id="PF02458">
    <property type="entry name" value="Transferase"/>
    <property type="match status" value="1"/>
</dbReference>
<dbReference type="PRINTS" id="PR00463">
    <property type="entry name" value="EP450I"/>
</dbReference>
<dbReference type="Gene3D" id="3.30.559.10">
    <property type="entry name" value="Chloramphenicol acetyltransferase-like domain"/>
    <property type="match status" value="2"/>
</dbReference>
<dbReference type="GO" id="GO:0016746">
    <property type="term" value="F:acyltransferase activity"/>
    <property type="evidence" value="ECO:0007669"/>
    <property type="project" value="UniProtKB-KW"/>
</dbReference>
<proteinExistence type="inferred from homology"/>
<evidence type="ECO:0000256" key="2">
    <source>
        <dbReference type="ARBA" id="ARBA00010617"/>
    </source>
</evidence>
<dbReference type="InterPro" id="IPR017972">
    <property type="entry name" value="Cyt_P450_CS"/>
</dbReference>
<evidence type="ECO:0000256" key="4">
    <source>
        <dbReference type="ARBA" id="ARBA00022723"/>
    </source>
</evidence>
<comment type="similarity">
    <text evidence="2">Belongs to the cytochrome P450 family.</text>
</comment>
<dbReference type="SUPFAM" id="SSF48264">
    <property type="entry name" value="Cytochrome P450"/>
    <property type="match status" value="1"/>
</dbReference>
<dbReference type="InterPro" id="IPR050121">
    <property type="entry name" value="Cytochrome_P450_monoxygenase"/>
</dbReference>
<dbReference type="InterPro" id="IPR001128">
    <property type="entry name" value="Cyt_P450"/>
</dbReference>
<evidence type="ECO:0000313" key="12">
    <source>
        <dbReference type="Proteomes" id="UP001194746"/>
    </source>
</evidence>
<dbReference type="PANTHER" id="PTHR24305">
    <property type="entry name" value="CYTOCHROME P450"/>
    <property type="match status" value="1"/>
</dbReference>
<dbReference type="InterPro" id="IPR054710">
    <property type="entry name" value="Tri101-like_N"/>
</dbReference>